<reference evidence="2 3" key="1">
    <citation type="submission" date="2019-03" db="EMBL/GenBank/DDBJ databases">
        <authorList>
            <person name="Nijsse B."/>
        </authorList>
    </citation>
    <scope>NUCLEOTIDE SEQUENCE [LARGE SCALE GENOMIC DNA]</scope>
    <source>
        <strain evidence="2">Desulfoluna butyratoxydans MSL71</strain>
    </source>
</reference>
<dbReference type="InterPro" id="IPR030395">
    <property type="entry name" value="GP_PDE_dom"/>
</dbReference>
<protein>
    <submittedName>
        <fullName evidence="2">Glycerophosphodiester phosphodiesterase domain</fullName>
    </submittedName>
</protein>
<dbReference type="PANTHER" id="PTHR46211:SF14">
    <property type="entry name" value="GLYCEROPHOSPHODIESTER PHOSPHODIESTERASE"/>
    <property type="match status" value="1"/>
</dbReference>
<keyword evidence="3" id="KW-1185">Reference proteome</keyword>
<feature type="domain" description="GP-PDE" evidence="1">
    <location>
        <begin position="2"/>
        <end position="266"/>
    </location>
</feature>
<dbReference type="PANTHER" id="PTHR46211">
    <property type="entry name" value="GLYCEROPHOSPHORYL DIESTER PHOSPHODIESTERASE"/>
    <property type="match status" value="1"/>
</dbReference>
<dbReference type="PROSITE" id="PS51704">
    <property type="entry name" value="GP_PDE"/>
    <property type="match status" value="1"/>
</dbReference>
<dbReference type="Pfam" id="PF03009">
    <property type="entry name" value="GDPD"/>
    <property type="match status" value="1"/>
</dbReference>
<dbReference type="SUPFAM" id="SSF51695">
    <property type="entry name" value="PLC-like phosphodiesterases"/>
    <property type="match status" value="1"/>
</dbReference>
<dbReference type="Proteomes" id="UP000507962">
    <property type="component" value="Unassembled WGS sequence"/>
</dbReference>
<sequence length="269" mass="29631">MVFNSAHRGARSLAPENTLAAIEKGFHLGAHLWETDISVTRDGALVLFHDNTLERTTDALTRFPGRKSYAISDFTLDELRQLDAGSWFVRTDPFDQIKSGAVSQEEAASFRGLTIPTLQEGLAFTASKNWPVNLEIKTLLGSAVGFPVVEKALSEVRQSGLAPELIFFSSFDHSLLDEIKEKAPEFDVQALIGDTGGPKNNWGDLAYDTYNANQDLITPDELRDIVAKGKRVNLWTVNDPARMKAFIEAGVTTLITDFPHILKTILTAV</sequence>
<dbReference type="GO" id="GO:0006629">
    <property type="term" value="P:lipid metabolic process"/>
    <property type="evidence" value="ECO:0007669"/>
    <property type="project" value="InterPro"/>
</dbReference>
<dbReference type="RefSeq" id="WP_180140216.1">
    <property type="nucleotide sequence ID" value="NZ_CAADHO010000003.1"/>
</dbReference>
<gene>
    <name evidence="2" type="ORF">MSL71_22260</name>
</gene>
<dbReference type="EMBL" id="CAADHO010000003">
    <property type="protein sequence ID" value="VFQ44577.1"/>
    <property type="molecule type" value="Genomic_DNA"/>
</dbReference>
<dbReference type="GO" id="GO:0008081">
    <property type="term" value="F:phosphoric diester hydrolase activity"/>
    <property type="evidence" value="ECO:0007669"/>
    <property type="project" value="InterPro"/>
</dbReference>
<proteinExistence type="predicted"/>
<name>A0A4U8YLV9_9BACT</name>
<organism evidence="2 3">
    <name type="scientific">Desulfoluna butyratoxydans</name>
    <dbReference type="NCBI Taxonomy" id="231438"/>
    <lineage>
        <taxon>Bacteria</taxon>
        <taxon>Pseudomonadati</taxon>
        <taxon>Thermodesulfobacteriota</taxon>
        <taxon>Desulfobacteria</taxon>
        <taxon>Desulfobacterales</taxon>
        <taxon>Desulfolunaceae</taxon>
        <taxon>Desulfoluna</taxon>
    </lineage>
</organism>
<accession>A0A4U8YLV9</accession>
<dbReference type="InterPro" id="IPR017946">
    <property type="entry name" value="PLC-like_Pdiesterase_TIM-brl"/>
</dbReference>
<dbReference type="AlphaFoldDB" id="A0A4U8YLV9"/>
<evidence type="ECO:0000313" key="2">
    <source>
        <dbReference type="EMBL" id="VFQ44577.1"/>
    </source>
</evidence>
<evidence type="ECO:0000313" key="3">
    <source>
        <dbReference type="Proteomes" id="UP000507962"/>
    </source>
</evidence>
<evidence type="ECO:0000259" key="1">
    <source>
        <dbReference type="PROSITE" id="PS51704"/>
    </source>
</evidence>
<dbReference type="Gene3D" id="3.20.20.190">
    <property type="entry name" value="Phosphatidylinositol (PI) phosphodiesterase"/>
    <property type="match status" value="1"/>
</dbReference>